<dbReference type="PANTHER" id="PTHR31247:SF5">
    <property type="entry name" value="DUF4203 DOMAIN-CONTAINING PROTEIN"/>
    <property type="match status" value="1"/>
</dbReference>
<comment type="caution">
    <text evidence="10">The sequence shown here is derived from an EMBL/GenBank/DDBJ whole genome shotgun (WGS) entry which is preliminary data.</text>
</comment>
<keyword evidence="5 8" id="KW-0472">Membrane</keyword>
<evidence type="ECO:0000313" key="10">
    <source>
        <dbReference type="EMBL" id="KAG0258316.1"/>
    </source>
</evidence>
<evidence type="ECO:0000313" key="11">
    <source>
        <dbReference type="Proteomes" id="UP000807716"/>
    </source>
</evidence>
<evidence type="ECO:0000256" key="4">
    <source>
        <dbReference type="ARBA" id="ARBA00022989"/>
    </source>
</evidence>
<name>A0A9P6U414_9FUNG</name>
<dbReference type="EMBL" id="JAAAJB010000329">
    <property type="protein sequence ID" value="KAG0258316.1"/>
    <property type="molecule type" value="Genomic_DNA"/>
</dbReference>
<feature type="compositionally biased region" description="Low complexity" evidence="7">
    <location>
        <begin position="422"/>
        <end position="432"/>
    </location>
</feature>
<feature type="transmembrane region" description="Helical" evidence="8">
    <location>
        <begin position="55"/>
        <end position="77"/>
    </location>
</feature>
<gene>
    <name evidence="10" type="ORF">DFQ27_004692</name>
</gene>
<feature type="compositionally biased region" description="Low complexity" evidence="7">
    <location>
        <begin position="737"/>
        <end position="749"/>
    </location>
</feature>
<feature type="transmembrane region" description="Helical" evidence="8">
    <location>
        <begin position="263"/>
        <end position="281"/>
    </location>
</feature>
<protein>
    <recommendedName>
        <fullName evidence="6">Transmembrane protein 198</fullName>
    </recommendedName>
</protein>
<feature type="transmembrane region" description="Helical" evidence="8">
    <location>
        <begin position="240"/>
        <end position="256"/>
    </location>
</feature>
<evidence type="ECO:0000256" key="3">
    <source>
        <dbReference type="ARBA" id="ARBA00022692"/>
    </source>
</evidence>
<dbReference type="Proteomes" id="UP000807716">
    <property type="component" value="Unassembled WGS sequence"/>
</dbReference>
<dbReference type="InterPro" id="IPR040236">
    <property type="entry name" value="TMEM198"/>
</dbReference>
<evidence type="ECO:0000256" key="1">
    <source>
        <dbReference type="ARBA" id="ARBA00004141"/>
    </source>
</evidence>
<evidence type="ECO:0000256" key="5">
    <source>
        <dbReference type="ARBA" id="ARBA00023136"/>
    </source>
</evidence>
<sequence length="781" mass="85781">MQAQDFEARRKRQKAHGSASISVAATMSRQSNNNNGSRTATVEGRRRGRRRYYQTWALFCLMALTQFALTVVVALPMPAAENNNIPSSAIEGSTSTLDDNDTDLARFGINSSINSEIITDVGQKTVISSKHVVLGILMMLAGLLQVFYGFKFIRLTLLVGGFITCALVASTVMIAIRWDLLFETFNPAMYYFWVWFLCGLIGAILSFRFFDLGIAMAGALGGFAVAMVIIAAANLVISEAVRYVIIGVFVIFASGIATFYERFFIIVGTSFGGAMMFMFGVDEFVQIGFREMLVIFNFVGKTLTYNPTSKVYIMIGCVPVLALMGTAWEFWHHQTPVLVDRRALFRLYGRPFGKRPKRMVGQKIKHRYREVGWKGLFRDFKFWRKRSADSVLYGSEPDESWCHVDENGNPVAHDEDHHQEEQQQQQQQQQQHQPHHHSSTAPTIAASSSVSHVGDDDGPDKKVLDSSESSGIETRAEVDDEVVGGQMAEGKAEWEEPAPIAHSVTVSSDSGNVQVVEVYETFPISFIEETTVVVEESSAQESHQYQQQQQQQQQNVEDLAIHEEHRPPLAVIQHHHESSETHTSSSSPSTVVHSTSSVTHTSSSATHTSSSQKMMQTSTMQQQQQMQQVQTHTTTTSASSSQSHTSSTMHSSSSQTHMSSSAVYAAAHTSSARAVVEDSERSARTAKTTTTTTTTTTRTMATTSDSSSREMTEVSSTIRSLSPFMVSSGDDGSNINTATTATTATTTTALRATDDGSDASHVGDESSEVTDAVPRLSPDDQ</sequence>
<comment type="similarity">
    <text evidence="2">Belongs to the TMEM198 family.</text>
</comment>
<feature type="region of interest" description="Disordered" evidence="7">
    <location>
        <begin position="402"/>
        <end position="496"/>
    </location>
</feature>
<evidence type="ECO:0000259" key="9">
    <source>
        <dbReference type="Pfam" id="PF13886"/>
    </source>
</evidence>
<dbReference type="OrthoDB" id="102260at2759"/>
<keyword evidence="3 8" id="KW-0812">Transmembrane</keyword>
<feature type="region of interest" description="Disordered" evidence="7">
    <location>
        <begin position="1"/>
        <end position="45"/>
    </location>
</feature>
<dbReference type="GO" id="GO:0005886">
    <property type="term" value="C:plasma membrane"/>
    <property type="evidence" value="ECO:0007669"/>
    <property type="project" value="TreeGrafter"/>
</dbReference>
<accession>A0A9P6U414</accession>
<feature type="compositionally biased region" description="Polar residues" evidence="7">
    <location>
        <begin position="19"/>
        <end position="40"/>
    </location>
</feature>
<feature type="domain" description="TM7S3/TM198-like" evidence="9">
    <location>
        <begin position="135"/>
        <end position="328"/>
    </location>
</feature>
<feature type="compositionally biased region" description="Low complexity" evidence="7">
    <location>
        <begin position="581"/>
        <end position="661"/>
    </location>
</feature>
<feature type="transmembrane region" description="Helical" evidence="8">
    <location>
        <begin position="132"/>
        <end position="150"/>
    </location>
</feature>
<comment type="subcellular location">
    <subcellularLocation>
        <location evidence="1">Membrane</location>
        <topology evidence="1">Multi-pass membrane protein</topology>
    </subcellularLocation>
</comment>
<evidence type="ECO:0000256" key="7">
    <source>
        <dbReference type="SAM" id="MobiDB-lite"/>
    </source>
</evidence>
<evidence type="ECO:0000256" key="8">
    <source>
        <dbReference type="SAM" id="Phobius"/>
    </source>
</evidence>
<feature type="transmembrane region" description="Helical" evidence="8">
    <location>
        <begin position="188"/>
        <end position="207"/>
    </location>
</feature>
<proteinExistence type="inferred from homology"/>
<dbReference type="InterPro" id="IPR025256">
    <property type="entry name" value="TM7S3/TM198-like_dom"/>
</dbReference>
<feature type="compositionally biased region" description="Basic and acidic residues" evidence="7">
    <location>
        <begin position="453"/>
        <end position="465"/>
    </location>
</feature>
<feature type="transmembrane region" description="Helical" evidence="8">
    <location>
        <begin position="214"/>
        <end position="234"/>
    </location>
</feature>
<dbReference type="PANTHER" id="PTHR31247">
    <property type="entry name" value="TRANSMEMBRANE PROTEIN 198 FAMILY MEMBER"/>
    <property type="match status" value="1"/>
</dbReference>
<feature type="compositionally biased region" description="Basic and acidic residues" evidence="7">
    <location>
        <begin position="402"/>
        <end position="421"/>
    </location>
</feature>
<evidence type="ECO:0000256" key="6">
    <source>
        <dbReference type="ARBA" id="ARBA00049737"/>
    </source>
</evidence>
<organism evidence="10 11">
    <name type="scientific">Actinomortierella ambigua</name>
    <dbReference type="NCBI Taxonomy" id="1343610"/>
    <lineage>
        <taxon>Eukaryota</taxon>
        <taxon>Fungi</taxon>
        <taxon>Fungi incertae sedis</taxon>
        <taxon>Mucoromycota</taxon>
        <taxon>Mortierellomycotina</taxon>
        <taxon>Mortierellomycetes</taxon>
        <taxon>Mortierellales</taxon>
        <taxon>Mortierellaceae</taxon>
        <taxon>Actinomortierella</taxon>
    </lineage>
</organism>
<reference evidence="10" key="1">
    <citation type="journal article" date="2020" name="Fungal Divers.">
        <title>Resolving the Mortierellaceae phylogeny through synthesis of multi-gene phylogenetics and phylogenomics.</title>
        <authorList>
            <person name="Vandepol N."/>
            <person name="Liber J."/>
            <person name="Desiro A."/>
            <person name="Na H."/>
            <person name="Kennedy M."/>
            <person name="Barry K."/>
            <person name="Grigoriev I.V."/>
            <person name="Miller A.N."/>
            <person name="O'Donnell K."/>
            <person name="Stajich J.E."/>
            <person name="Bonito G."/>
        </authorList>
    </citation>
    <scope>NUCLEOTIDE SEQUENCE</scope>
    <source>
        <strain evidence="10">BC1065</strain>
    </source>
</reference>
<keyword evidence="11" id="KW-1185">Reference proteome</keyword>
<dbReference type="Pfam" id="PF13886">
    <property type="entry name" value="TM7S3_TM198"/>
    <property type="match status" value="1"/>
</dbReference>
<feature type="region of interest" description="Disordered" evidence="7">
    <location>
        <begin position="574"/>
        <end position="781"/>
    </location>
</feature>
<evidence type="ECO:0000256" key="2">
    <source>
        <dbReference type="ARBA" id="ARBA00006244"/>
    </source>
</evidence>
<feature type="transmembrane region" description="Helical" evidence="8">
    <location>
        <begin position="157"/>
        <end position="176"/>
    </location>
</feature>
<keyword evidence="4 8" id="KW-1133">Transmembrane helix</keyword>
<feature type="compositionally biased region" description="Low complexity" evidence="7">
    <location>
        <begin position="439"/>
        <end position="452"/>
    </location>
</feature>
<dbReference type="AlphaFoldDB" id="A0A9P6U414"/>
<feature type="compositionally biased region" description="Low complexity" evidence="7">
    <location>
        <begin position="685"/>
        <end position="706"/>
    </location>
</feature>